<reference evidence="16 18" key="2">
    <citation type="submission" date="2023-02" db="EMBL/GenBank/DDBJ databases">
        <title>Encephalitozoon hellem ATCC 50451 complete genome.</title>
        <authorList>
            <person name="Mascarenhas dos Santos A.C."/>
            <person name="Julian A.T."/>
            <person name="Pombert J.-F."/>
        </authorList>
    </citation>
    <scope>NUCLEOTIDE SEQUENCE [LARGE SCALE GENOMIC DNA]</scope>
    <source>
        <strain evidence="16 18">ATCC 50451</strain>
    </source>
</reference>
<organism evidence="15 17">
    <name type="scientific">Encephalitozoon hellem</name>
    <name type="common">Microsporidian parasite</name>
    <dbReference type="NCBI Taxonomy" id="27973"/>
    <lineage>
        <taxon>Eukaryota</taxon>
        <taxon>Fungi</taxon>
        <taxon>Fungi incertae sedis</taxon>
        <taxon>Microsporidia</taxon>
        <taxon>Unikaryonidae</taxon>
        <taxon>Encephalitozoon</taxon>
    </lineage>
</organism>
<evidence type="ECO:0000256" key="2">
    <source>
        <dbReference type="ARBA" id="ARBA00008226"/>
    </source>
</evidence>
<dbReference type="InterPro" id="IPR006195">
    <property type="entry name" value="aa-tRNA-synth_II"/>
</dbReference>
<dbReference type="InterPro" id="IPR018163">
    <property type="entry name" value="Thr/Ala-tRNA-synth_IIc_edit"/>
</dbReference>
<name>A0A9Q9F9T3_ENCHE</name>
<dbReference type="GO" id="GO:0005524">
    <property type="term" value="F:ATP binding"/>
    <property type="evidence" value="ECO:0007669"/>
    <property type="project" value="UniProtKB-KW"/>
</dbReference>
<evidence type="ECO:0000313" key="18">
    <source>
        <dbReference type="Proteomes" id="UP001217963"/>
    </source>
</evidence>
<dbReference type="InterPro" id="IPR002320">
    <property type="entry name" value="Thr-tRNA-ligase_IIa"/>
</dbReference>
<dbReference type="SUPFAM" id="SSF52954">
    <property type="entry name" value="Class II aaRS ABD-related"/>
    <property type="match status" value="1"/>
</dbReference>
<dbReference type="GO" id="GO:0005739">
    <property type="term" value="C:mitochondrion"/>
    <property type="evidence" value="ECO:0007669"/>
    <property type="project" value="TreeGrafter"/>
</dbReference>
<dbReference type="PROSITE" id="PS51880">
    <property type="entry name" value="TGS"/>
    <property type="match status" value="1"/>
</dbReference>
<evidence type="ECO:0000256" key="7">
    <source>
        <dbReference type="ARBA" id="ARBA00022840"/>
    </source>
</evidence>
<evidence type="ECO:0000259" key="14">
    <source>
        <dbReference type="PROSITE" id="PS51880"/>
    </source>
</evidence>
<dbReference type="Proteomes" id="UP001217963">
    <property type="component" value="Chromosome VII"/>
</dbReference>
<dbReference type="InterPro" id="IPR012675">
    <property type="entry name" value="Beta-grasp_dom_sf"/>
</dbReference>
<dbReference type="InterPro" id="IPR012947">
    <property type="entry name" value="tRNA_SAD"/>
</dbReference>
<dbReference type="CDD" id="cd00771">
    <property type="entry name" value="ThrRS_core"/>
    <property type="match status" value="1"/>
</dbReference>
<keyword evidence="7" id="KW-0067">ATP-binding</keyword>
<comment type="catalytic activity">
    <reaction evidence="11">
        <text>tRNA(Thr) + L-threonine + ATP = L-threonyl-tRNA(Thr) + AMP + diphosphate + H(+)</text>
        <dbReference type="Rhea" id="RHEA:24624"/>
        <dbReference type="Rhea" id="RHEA-COMP:9670"/>
        <dbReference type="Rhea" id="RHEA-COMP:9704"/>
        <dbReference type="ChEBI" id="CHEBI:15378"/>
        <dbReference type="ChEBI" id="CHEBI:30616"/>
        <dbReference type="ChEBI" id="CHEBI:33019"/>
        <dbReference type="ChEBI" id="CHEBI:57926"/>
        <dbReference type="ChEBI" id="CHEBI:78442"/>
        <dbReference type="ChEBI" id="CHEBI:78534"/>
        <dbReference type="ChEBI" id="CHEBI:456215"/>
        <dbReference type="EC" id="6.1.1.3"/>
    </reaction>
</comment>
<dbReference type="Gene3D" id="3.40.50.800">
    <property type="entry name" value="Anticodon-binding domain"/>
    <property type="match status" value="1"/>
</dbReference>
<dbReference type="Gene3D" id="3.30.930.10">
    <property type="entry name" value="Bira Bifunctional Protein, Domain 2"/>
    <property type="match status" value="1"/>
</dbReference>
<dbReference type="AlphaFoldDB" id="A0A9Q9F9T3"/>
<keyword evidence="6" id="KW-0547">Nucleotide-binding</keyword>
<dbReference type="EC" id="6.1.1.3" evidence="3"/>
<evidence type="ECO:0000256" key="8">
    <source>
        <dbReference type="ARBA" id="ARBA00022917"/>
    </source>
</evidence>
<proteinExistence type="inferred from homology"/>
<keyword evidence="18" id="KW-1185">Reference proteome</keyword>
<dbReference type="InterPro" id="IPR045864">
    <property type="entry name" value="aa-tRNA-synth_II/BPL/LPL"/>
</dbReference>
<dbReference type="GO" id="GO:0006435">
    <property type="term" value="P:threonyl-tRNA aminoacylation"/>
    <property type="evidence" value="ECO:0007669"/>
    <property type="project" value="InterPro"/>
</dbReference>
<sequence length="647" mass="74808">MYDEIKLKVEFEGKNLEVKQGETPYDILCNHCKDRKDVISCKIDGVYSDMSTEILKDCKLEFLTFEDDGAREIFWHSSAHILGNALVNLYPDAKLVHGPPVEEGFFYDVDIKEPISSGDYKKIEMEMTRIMKKNYKFEKVIKSKEELLDAYKDNPCKTHFIMKGVDKESSVYKNGDFFDMCLGPHIRSTGVVKAVKVLKNSSAYFLNDPSLKSLQRIYAITFPSKDMLEEYLKKKEEAKERDHRKIGTELDLFFFSKYSPGSCFFLPNGAIMYNTLIEFLREEYRKRGFKEVITPNIFCTKLWEESGHLQNYKENMFMIEGDDFALKPMNCPGHCVMFKHQDHSFRDLPLRFADFGVLHRNELSGTLTGLTRVRRFQQDDAHIFCTRDQVKSEIKGCLEFLSFVYGVFGFKFELVLSTRPEKYLGSIEEWDRAERALAEAMDESGMVFKINEGDGAFYGPKIDITLHDALDRRIQCATIQLDFQLPQRFELKYRDSDGQCRTPVIIHRAILGSIERMIAIILESFGKRLPFWISPRQIAIVNMGNLDYVEKIRSVLGRFRVDVIDDGNTLNKRIRTAETSGYSLVCVVGEKEARANEVNVRLCKVEKSSKSTKNIGLYELKNILDRMADERVELEDVLLIDRISISN</sequence>
<evidence type="ECO:0000259" key="13">
    <source>
        <dbReference type="PROSITE" id="PS50862"/>
    </source>
</evidence>
<dbReference type="Gene3D" id="3.10.20.30">
    <property type="match status" value="1"/>
</dbReference>
<dbReference type="GO" id="GO:0004829">
    <property type="term" value="F:threonine-tRNA ligase activity"/>
    <property type="evidence" value="ECO:0007669"/>
    <property type="project" value="UniProtKB-EC"/>
</dbReference>
<dbReference type="CDD" id="cd01667">
    <property type="entry name" value="TGS_ThrRS"/>
    <property type="match status" value="1"/>
</dbReference>
<evidence type="ECO:0000256" key="11">
    <source>
        <dbReference type="ARBA" id="ARBA00049515"/>
    </source>
</evidence>
<dbReference type="Proteomes" id="UP001059546">
    <property type="component" value="Chromosome VII"/>
</dbReference>
<feature type="domain" description="TGS" evidence="14">
    <location>
        <begin position="3"/>
        <end position="64"/>
    </location>
</feature>
<dbReference type="SUPFAM" id="SSF55186">
    <property type="entry name" value="ThrRS/AlaRS common domain"/>
    <property type="match status" value="1"/>
</dbReference>
<dbReference type="Gene3D" id="3.30.980.10">
    <property type="entry name" value="Threonyl-trna Synthetase, Chain A, domain 2"/>
    <property type="match status" value="1"/>
</dbReference>
<dbReference type="EMBL" id="CP075153">
    <property type="protein sequence ID" value="UTX43626.1"/>
    <property type="molecule type" value="Genomic_DNA"/>
</dbReference>
<comment type="subcellular location">
    <subcellularLocation>
        <location evidence="1">Cytoplasm</location>
    </subcellularLocation>
</comment>
<dbReference type="NCBIfam" id="TIGR00418">
    <property type="entry name" value="thrS"/>
    <property type="match status" value="1"/>
</dbReference>
<dbReference type="HAMAP" id="MF_00184">
    <property type="entry name" value="Thr_tRNA_synth"/>
    <property type="match status" value="1"/>
</dbReference>
<feature type="domain" description="Aminoacyl-transfer RNA synthetases class-II family profile" evidence="13">
    <location>
        <begin position="267"/>
        <end position="530"/>
    </location>
</feature>
<evidence type="ECO:0000313" key="15">
    <source>
        <dbReference type="EMBL" id="UTX43626.1"/>
    </source>
</evidence>
<comment type="similarity">
    <text evidence="2">Belongs to the class-II aminoacyl-tRNA synthetase family.</text>
</comment>
<dbReference type="InterPro" id="IPR002314">
    <property type="entry name" value="aa-tRNA-synt_IIb"/>
</dbReference>
<evidence type="ECO:0000256" key="4">
    <source>
        <dbReference type="ARBA" id="ARBA00022490"/>
    </source>
</evidence>
<accession>A0A9Q9F9T3</accession>
<dbReference type="PANTHER" id="PTHR11451:SF44">
    <property type="entry name" value="THREONINE--TRNA LIGASE, CHLOROPLASTIC_MITOCHONDRIAL 2"/>
    <property type="match status" value="1"/>
</dbReference>
<evidence type="ECO:0000256" key="12">
    <source>
        <dbReference type="ARBA" id="ARBA00072369"/>
    </source>
</evidence>
<dbReference type="InterPro" id="IPR033728">
    <property type="entry name" value="ThrRS_core"/>
</dbReference>
<dbReference type="SMART" id="SM00863">
    <property type="entry name" value="tRNA_SAD"/>
    <property type="match status" value="1"/>
</dbReference>
<evidence type="ECO:0000313" key="16">
    <source>
        <dbReference type="EMBL" id="WEL39101.1"/>
    </source>
</evidence>
<evidence type="ECO:0000256" key="3">
    <source>
        <dbReference type="ARBA" id="ARBA00013163"/>
    </source>
</evidence>
<protein>
    <recommendedName>
        <fullName evidence="12">Probable threonine--tRNA ligase, cytoplasmic</fullName>
        <ecNumber evidence="3">6.1.1.3</ecNumber>
    </recommendedName>
    <alternativeName>
        <fullName evidence="10">Threonyl-tRNA synthetase</fullName>
    </alternativeName>
</protein>
<gene>
    <name evidence="15" type="ORF">GPU96_07g13900</name>
    <name evidence="16" type="ORF">PFJ87_07g01830</name>
</gene>
<dbReference type="SUPFAM" id="SSF55681">
    <property type="entry name" value="Class II aaRS and biotin synthetases"/>
    <property type="match status" value="1"/>
</dbReference>
<keyword evidence="9" id="KW-0030">Aminoacyl-tRNA synthetase</keyword>
<dbReference type="InterPro" id="IPR004095">
    <property type="entry name" value="TGS"/>
</dbReference>
<evidence type="ECO:0000313" key="17">
    <source>
        <dbReference type="Proteomes" id="UP001059546"/>
    </source>
</evidence>
<evidence type="ECO:0000256" key="9">
    <source>
        <dbReference type="ARBA" id="ARBA00023146"/>
    </source>
</evidence>
<evidence type="ECO:0000256" key="6">
    <source>
        <dbReference type="ARBA" id="ARBA00022741"/>
    </source>
</evidence>
<dbReference type="InterPro" id="IPR036621">
    <property type="entry name" value="Anticodon-bd_dom_sf"/>
</dbReference>
<dbReference type="FunFam" id="3.30.930.10:FF:000019">
    <property type="entry name" value="Threonine--tRNA ligase"/>
    <property type="match status" value="1"/>
</dbReference>
<dbReference type="Pfam" id="PF03129">
    <property type="entry name" value="HGTP_anticodon"/>
    <property type="match status" value="1"/>
</dbReference>
<keyword evidence="4" id="KW-0963">Cytoplasm</keyword>
<dbReference type="Pfam" id="PF07973">
    <property type="entry name" value="tRNA_SAD"/>
    <property type="match status" value="1"/>
</dbReference>
<dbReference type="OrthoDB" id="5423599at2759"/>
<keyword evidence="5" id="KW-0436">Ligase</keyword>
<dbReference type="FunFam" id="3.30.980.10:FF:000005">
    <property type="entry name" value="Threonyl-tRNA synthetase, mitochondrial"/>
    <property type="match status" value="1"/>
</dbReference>
<dbReference type="PROSITE" id="PS50862">
    <property type="entry name" value="AA_TRNA_LIGASE_II"/>
    <property type="match status" value="1"/>
</dbReference>
<dbReference type="EMBL" id="CP119068">
    <property type="protein sequence ID" value="WEL39101.1"/>
    <property type="molecule type" value="Genomic_DNA"/>
</dbReference>
<dbReference type="Pfam" id="PF00587">
    <property type="entry name" value="tRNA-synt_2b"/>
    <property type="match status" value="1"/>
</dbReference>
<evidence type="ECO:0000256" key="1">
    <source>
        <dbReference type="ARBA" id="ARBA00004496"/>
    </source>
</evidence>
<dbReference type="InterPro" id="IPR004154">
    <property type="entry name" value="Anticodon-bd"/>
</dbReference>
<evidence type="ECO:0000256" key="5">
    <source>
        <dbReference type="ARBA" id="ARBA00022598"/>
    </source>
</evidence>
<dbReference type="PRINTS" id="PR01047">
    <property type="entry name" value="TRNASYNTHTHR"/>
</dbReference>
<evidence type="ECO:0000256" key="10">
    <source>
        <dbReference type="ARBA" id="ARBA00031900"/>
    </source>
</evidence>
<keyword evidence="8" id="KW-0648">Protein biosynthesis</keyword>
<reference evidence="15" key="1">
    <citation type="submission" date="2022-10" db="EMBL/GenBank/DDBJ databases">
        <title>Encephalitozoon hellem ATCC 50604 Complete Genome.</title>
        <authorList>
            <person name="Mascarenhas dos Santos A.C."/>
            <person name="Julian A.T."/>
            <person name="Pombert J.-F."/>
        </authorList>
    </citation>
    <scope>NUCLEOTIDE SEQUENCE</scope>
    <source>
        <strain evidence="15">ATCC 50604</strain>
    </source>
</reference>
<dbReference type="PANTHER" id="PTHR11451">
    <property type="entry name" value="THREONINE-TRNA LIGASE"/>
    <property type="match status" value="1"/>
</dbReference>